<feature type="compositionally biased region" description="Basic and acidic residues" evidence="1">
    <location>
        <begin position="194"/>
        <end position="208"/>
    </location>
</feature>
<organism evidence="2 3">
    <name type="scientific">Streptomyces qinzhouensis</name>
    <dbReference type="NCBI Taxonomy" id="2599401"/>
    <lineage>
        <taxon>Bacteria</taxon>
        <taxon>Bacillati</taxon>
        <taxon>Actinomycetota</taxon>
        <taxon>Actinomycetes</taxon>
        <taxon>Kitasatosporales</taxon>
        <taxon>Streptomycetaceae</taxon>
        <taxon>Streptomyces</taxon>
    </lineage>
</organism>
<evidence type="ECO:0000256" key="1">
    <source>
        <dbReference type="SAM" id="MobiDB-lite"/>
    </source>
</evidence>
<dbReference type="EMBL" id="CP042266">
    <property type="protein sequence ID" value="QDY75456.1"/>
    <property type="molecule type" value="Genomic_DNA"/>
</dbReference>
<dbReference type="AlphaFoldDB" id="A0A5B8J2R7"/>
<dbReference type="Proteomes" id="UP000320580">
    <property type="component" value="Chromosome"/>
</dbReference>
<dbReference type="OrthoDB" id="9789980at2"/>
<dbReference type="InterPro" id="IPR025335">
    <property type="entry name" value="DUF4241"/>
</dbReference>
<evidence type="ECO:0000313" key="3">
    <source>
        <dbReference type="Proteomes" id="UP000320580"/>
    </source>
</evidence>
<sequence length="271" mass="29187">MAPRARGGIRTREYGMVWAGHPRLTAGPRMTAYLHSVFVPGTRLGPVYDLSGDVTVTELIHAATIRVPSGRLGVGTPWPDESFAAGPAEERPDGEWWELAERIPPGAYRVETAWTSAPFEYLGETLDLRDCSGTRLIVRDEPVVGWEMALGVGERVEDVPQGLEPGVYLEAGPGCFADAAHRRTLTRLFRKAREETAARPGESVERSTEALPDGNELVRDDTAGADLMTVAVGDGTMVSWLGRTAGGELAAVVVAPDVPMLSERARIAPTD</sequence>
<name>A0A5B8J2R7_9ACTN</name>
<accession>A0A5B8J2R7</accession>
<proteinExistence type="predicted"/>
<keyword evidence="3" id="KW-1185">Reference proteome</keyword>
<evidence type="ECO:0000313" key="2">
    <source>
        <dbReference type="EMBL" id="QDY75456.1"/>
    </source>
</evidence>
<protein>
    <submittedName>
        <fullName evidence="2">DUF4241 domain-containing protein</fullName>
    </submittedName>
</protein>
<dbReference type="Pfam" id="PF14025">
    <property type="entry name" value="DUF4241"/>
    <property type="match status" value="1"/>
</dbReference>
<gene>
    <name evidence="2" type="ORF">FQU76_01835</name>
</gene>
<feature type="region of interest" description="Disordered" evidence="1">
    <location>
        <begin position="194"/>
        <end position="218"/>
    </location>
</feature>
<dbReference type="KEGG" id="sqz:FQU76_01835"/>
<reference evidence="2 3" key="1">
    <citation type="submission" date="2019-07" db="EMBL/GenBank/DDBJ databases">
        <authorList>
            <person name="Zhu P."/>
        </authorList>
    </citation>
    <scope>NUCLEOTIDE SEQUENCE [LARGE SCALE GENOMIC DNA]</scope>
    <source>
        <strain evidence="2 3">SSL-25</strain>
    </source>
</reference>